<name>A0ABY5MIZ1_9HYPH</name>
<accession>A0ABY5MIZ1</accession>
<dbReference type="Proteomes" id="UP001342418">
    <property type="component" value="Chromosome"/>
</dbReference>
<sequence>MEELEVTHDQVRADPTDWDWLVGHWTVHHRKLKERLAGSTEWLTFDGTCVNWPLLDGRGNVDDNVFHAPDGTYRGVGLRAGA</sequence>
<gene>
    <name evidence="1" type="ORF">NTH_01486</name>
</gene>
<keyword evidence="2" id="KW-1185">Reference proteome</keyword>
<organism evidence="1 2">
    <name type="scientific">Nitratireductor thuwali</name>
    <dbReference type="NCBI Taxonomy" id="2267699"/>
    <lineage>
        <taxon>Bacteria</taxon>
        <taxon>Pseudomonadati</taxon>
        <taxon>Pseudomonadota</taxon>
        <taxon>Alphaproteobacteria</taxon>
        <taxon>Hyphomicrobiales</taxon>
        <taxon>Phyllobacteriaceae</taxon>
        <taxon>Nitratireductor</taxon>
    </lineage>
</organism>
<dbReference type="RefSeq" id="WP_338529407.1">
    <property type="nucleotide sequence ID" value="NZ_CP030941.1"/>
</dbReference>
<proteinExistence type="predicted"/>
<evidence type="ECO:0000313" key="1">
    <source>
        <dbReference type="EMBL" id="UUP17035.1"/>
    </source>
</evidence>
<reference evidence="1 2" key="1">
    <citation type="submission" date="2018-07" db="EMBL/GenBank/DDBJ databases">
        <title>Genome sequence of Nitratireductor thuwali#1536.</title>
        <authorList>
            <person name="Michoud G."/>
            <person name="Merlino G."/>
            <person name="Sefrji F.O."/>
            <person name="Daffonchio D."/>
        </authorList>
    </citation>
    <scope>NUCLEOTIDE SEQUENCE [LARGE SCALE GENOMIC DNA]</scope>
    <source>
        <strain evidence="2">Nit1536</strain>
    </source>
</reference>
<dbReference type="EMBL" id="CP030941">
    <property type="protein sequence ID" value="UUP17035.1"/>
    <property type="molecule type" value="Genomic_DNA"/>
</dbReference>
<evidence type="ECO:0000313" key="2">
    <source>
        <dbReference type="Proteomes" id="UP001342418"/>
    </source>
</evidence>
<protein>
    <submittedName>
        <fullName evidence="1">Uncharacterized protein</fullName>
    </submittedName>
</protein>